<dbReference type="PANTHER" id="PTHR11590">
    <property type="entry name" value="PROTEIN-GLUTAMINE GAMMA-GLUTAMYLTRANSFERASE"/>
    <property type="match status" value="1"/>
</dbReference>
<comment type="similarity">
    <text evidence="1">Belongs to the transglutaminase superfamily. Transglutaminase family.</text>
</comment>
<feature type="domain" description="Transglutaminase-like" evidence="4">
    <location>
        <begin position="283"/>
        <end position="381"/>
    </location>
</feature>
<reference evidence="6" key="1">
    <citation type="submission" date="2015-01" db="EMBL/GenBank/DDBJ databases">
        <title>Transcriptome Assembly of Fopius arisanus.</title>
        <authorList>
            <person name="Geib S."/>
        </authorList>
    </citation>
    <scope>NUCLEOTIDE SEQUENCE</scope>
</reference>
<feature type="binding site" evidence="3">
    <location>
        <position position="420"/>
    </location>
    <ligand>
        <name>Ca(2+)</name>
        <dbReference type="ChEBI" id="CHEBI:29108"/>
    </ligand>
</feature>
<dbReference type="InterPro" id="IPR013808">
    <property type="entry name" value="Transglutaminase_AS"/>
</dbReference>
<dbReference type="InterPro" id="IPR036985">
    <property type="entry name" value="Transglutaminase-like_sf"/>
</dbReference>
<dbReference type="Gene3D" id="2.60.40.10">
    <property type="entry name" value="Immunoglobulins"/>
    <property type="match status" value="3"/>
</dbReference>
<evidence type="ECO:0000256" key="2">
    <source>
        <dbReference type="PIRSR" id="PIRSR000459-1"/>
    </source>
</evidence>
<dbReference type="Pfam" id="PF00868">
    <property type="entry name" value="Transglut_N"/>
    <property type="match status" value="1"/>
</dbReference>
<gene>
    <name evidence="6" type="primary">TGMH_1</name>
    <name evidence="5" type="synonym">TGMH_0</name>
    <name evidence="6" type="ORF">g.51244</name>
    <name evidence="5" type="ORF">g.51252</name>
</gene>
<dbReference type="InterPro" id="IPR023608">
    <property type="entry name" value="Transglutaminase_animal"/>
</dbReference>
<dbReference type="InterPro" id="IPR036238">
    <property type="entry name" value="Transglutaminase_C_sf"/>
</dbReference>
<dbReference type="Gene3D" id="3.90.260.10">
    <property type="entry name" value="Transglutaminase-like"/>
    <property type="match status" value="1"/>
</dbReference>
<dbReference type="PANTHER" id="PTHR11590:SF40">
    <property type="entry name" value="HEMOCYTE PROTEIN-GLUTAMINE GAMMA-GLUTAMYLTRANSFERASE-LIKE PROTEIN"/>
    <property type="match status" value="1"/>
</dbReference>
<dbReference type="EMBL" id="GBYB01003366">
    <property type="protein sequence ID" value="JAG73133.1"/>
    <property type="molecule type" value="Transcribed_RNA"/>
</dbReference>
<feature type="binding site" evidence="3">
    <location>
        <position position="475"/>
    </location>
    <ligand>
        <name>Ca(2+)</name>
        <dbReference type="ChEBI" id="CHEBI:29108"/>
    </ligand>
</feature>
<dbReference type="AlphaFoldDB" id="A0A0C9QRW2"/>
<name>A0A0C9QRW2_9HYME</name>
<evidence type="ECO:0000259" key="4">
    <source>
        <dbReference type="SMART" id="SM00460"/>
    </source>
</evidence>
<dbReference type="SUPFAM" id="SSF81296">
    <property type="entry name" value="E set domains"/>
    <property type="match status" value="1"/>
</dbReference>
<dbReference type="FunFam" id="2.60.40.10:FF:000171">
    <property type="entry name" value="protein-glutamine gamma-glutamyltransferase 6"/>
    <property type="match status" value="1"/>
</dbReference>
<dbReference type="Pfam" id="PF00927">
    <property type="entry name" value="Transglut_C"/>
    <property type="match status" value="2"/>
</dbReference>
<evidence type="ECO:0000256" key="1">
    <source>
        <dbReference type="ARBA" id="ARBA00005968"/>
    </source>
</evidence>
<feature type="active site" evidence="2">
    <location>
        <position position="355"/>
    </location>
</feature>
<accession>A0A0C9QRW2</accession>
<evidence type="ECO:0000313" key="5">
    <source>
        <dbReference type="EMBL" id="JAG73133.1"/>
    </source>
</evidence>
<keyword evidence="3" id="KW-0479">Metal-binding</keyword>
<dbReference type="SUPFAM" id="SSF54001">
    <property type="entry name" value="Cysteine proteinases"/>
    <property type="match status" value="1"/>
</dbReference>
<dbReference type="Pfam" id="PF01841">
    <property type="entry name" value="Transglut_core"/>
    <property type="match status" value="1"/>
</dbReference>
<feature type="binding site" evidence="3">
    <location>
        <position position="480"/>
    </location>
    <ligand>
        <name>Ca(2+)</name>
        <dbReference type="ChEBI" id="CHEBI:29108"/>
    </ligand>
</feature>
<evidence type="ECO:0000256" key="3">
    <source>
        <dbReference type="PIRSR" id="PIRSR000459-2"/>
    </source>
</evidence>
<dbReference type="FunFam" id="2.60.40.10:FF:000090">
    <property type="entry name" value="Protein-glutamine gamma-glutamyltransferase 2"/>
    <property type="match status" value="1"/>
</dbReference>
<organism evidence="6">
    <name type="scientific">Fopius arisanus</name>
    <dbReference type="NCBI Taxonomy" id="64838"/>
    <lineage>
        <taxon>Eukaryota</taxon>
        <taxon>Metazoa</taxon>
        <taxon>Ecdysozoa</taxon>
        <taxon>Arthropoda</taxon>
        <taxon>Hexapoda</taxon>
        <taxon>Insecta</taxon>
        <taxon>Pterygota</taxon>
        <taxon>Neoptera</taxon>
        <taxon>Endopterygota</taxon>
        <taxon>Hymenoptera</taxon>
        <taxon>Apocrita</taxon>
        <taxon>Ichneumonoidea</taxon>
        <taxon>Braconidae</taxon>
        <taxon>Opiinae</taxon>
        <taxon>Fopius</taxon>
    </lineage>
</organism>
<dbReference type="InterPro" id="IPR002931">
    <property type="entry name" value="Transglutaminase-like"/>
</dbReference>
<dbReference type="GO" id="GO:0003810">
    <property type="term" value="F:protein-glutamine gamma-glutamyltransferase activity"/>
    <property type="evidence" value="ECO:0007669"/>
    <property type="project" value="InterPro"/>
</dbReference>
<dbReference type="InterPro" id="IPR013783">
    <property type="entry name" value="Ig-like_fold"/>
</dbReference>
<dbReference type="SMART" id="SM00460">
    <property type="entry name" value="TGc"/>
    <property type="match status" value="1"/>
</dbReference>
<dbReference type="SUPFAM" id="SSF49309">
    <property type="entry name" value="Transglutaminase, two C-terminal domains"/>
    <property type="match status" value="2"/>
</dbReference>
<feature type="active site" evidence="2">
    <location>
        <position position="378"/>
    </location>
</feature>
<dbReference type="InterPro" id="IPR001102">
    <property type="entry name" value="Transglutaminase_N"/>
</dbReference>
<keyword evidence="3" id="KW-0106">Calcium</keyword>
<dbReference type="PROSITE" id="PS00547">
    <property type="entry name" value="TRANSGLUTAMINASES"/>
    <property type="match status" value="1"/>
</dbReference>
<dbReference type="GO" id="GO:0046872">
    <property type="term" value="F:metal ion binding"/>
    <property type="evidence" value="ECO:0007669"/>
    <property type="project" value="UniProtKB-KW"/>
</dbReference>
<dbReference type="InterPro" id="IPR008958">
    <property type="entry name" value="Transglutaminase_C"/>
</dbReference>
<feature type="binding site" evidence="3">
    <location>
        <position position="418"/>
    </location>
    <ligand>
        <name>Ca(2+)</name>
        <dbReference type="ChEBI" id="CHEBI:29108"/>
    </ligand>
</feature>
<dbReference type="FunFam" id="3.90.260.10:FF:000002">
    <property type="entry name" value="Erythrocyte membrane protein band 4.2"/>
    <property type="match status" value="1"/>
</dbReference>
<dbReference type="EMBL" id="GBYB01003367">
    <property type="protein sequence ID" value="JAG73134.1"/>
    <property type="molecule type" value="Transcribed_RNA"/>
</dbReference>
<dbReference type="PIRSF" id="PIRSF000459">
    <property type="entry name" value="TGM_EBP42"/>
    <property type="match status" value="1"/>
</dbReference>
<dbReference type="InterPro" id="IPR038765">
    <property type="entry name" value="Papain-like_cys_pep_sf"/>
</dbReference>
<dbReference type="InterPro" id="IPR014756">
    <property type="entry name" value="Ig_E-set"/>
</dbReference>
<dbReference type="InterPro" id="IPR050779">
    <property type="entry name" value="Transglutaminase"/>
</dbReference>
<feature type="active site" evidence="2">
    <location>
        <position position="291"/>
    </location>
</feature>
<evidence type="ECO:0000313" key="6">
    <source>
        <dbReference type="EMBL" id="JAG73134.1"/>
    </source>
</evidence>
<protein>
    <submittedName>
        <fullName evidence="5">TGMH_0 protein</fullName>
    </submittedName>
    <submittedName>
        <fullName evidence="6">TGMH_1 protein</fullName>
    </submittedName>
</protein>
<comment type="cofactor">
    <cofactor evidence="3">
        <name>Ca(2+)</name>
        <dbReference type="ChEBI" id="CHEBI:29108"/>
    </cofactor>
    <text evidence="3">Binds 1 Ca(2+) ion per subunit.</text>
</comment>
<sequence>MELSEPLIVEAIYMYERENAELHHTDRFELVHEEEPTPVLRRGQEFSLAIRFNREYVEETDIVRLLFSFGANASVFKGTRGIEQVKPKQHGPLDLEAWGVRMVGNTDTDLMVEARSPVDSPVGIWQLNVETTTLGSRQPPNTFHYEKDIYLLFNPWVKEDMVYMEPETRLDEYILNDIGKIWIGPHGSARGREWIFGQFDKAILPACMLMFEKSKIKTEQRGDPIKVSRTISKMANAFNVVDGEYVYDGILEGNWSPPYDDGVSPSAWTGSIPILEQYLETGGERVKYGQCWVFAGVVTTICRALGLPSRVVTNVVSAHDANGSLSLDVHFDAEMNRLDVDPETGGPADSIWNYHVWNDVWMSRPDLPRGYGGWQAIDGTPQEQSEGLYRCGPASVEAIRQGVTGCNYDIPFLIASVNADQIRWLEDPNSIIGWRKIDTNTRHIGRMILTKKPWIFDPNGDRDREDITHEYKSPEGTRAERLTLYRAVRSIPSAKRAYAGGEQVVEDVDFKLVDLDRVDIGDPFTILIDIDNKSEEKRTVKVVLSAGSVYYNGVKAHQIKRAEGEFVLEPSEKRSLQLRCTVEEYLDKLVEYANMKLYAIATVQETNQTWADEDDFQVIKPTIKVEIEGDPVVGQPSTITLSFTNPLRIYLTECVFNYAGPGLSKNKTIKFRDVGPLEDVRVEHQLVPQKAGQQKIIATFTSRQLVDVTGAVAVDVDEE</sequence>
<proteinExistence type="inferred from homology"/>